<organism evidence="1 2">
    <name type="scientific">Sediminispirochaeta smaragdinae (strain DSM 11293 / JCM 15392 / SEBR 4228)</name>
    <name type="common">Spirochaeta smaragdinae</name>
    <dbReference type="NCBI Taxonomy" id="573413"/>
    <lineage>
        <taxon>Bacteria</taxon>
        <taxon>Pseudomonadati</taxon>
        <taxon>Spirochaetota</taxon>
        <taxon>Spirochaetia</taxon>
        <taxon>Spirochaetales</taxon>
        <taxon>Spirochaetaceae</taxon>
        <taxon>Sediminispirochaeta</taxon>
    </lineage>
</organism>
<evidence type="ECO:0000313" key="1">
    <source>
        <dbReference type="EMBL" id="ADK80062.1"/>
    </source>
</evidence>
<proteinExistence type="predicted"/>
<keyword evidence="2" id="KW-1185">Reference proteome</keyword>
<dbReference type="eggNOG" id="ENOG5033D7Z">
    <property type="taxonomic scope" value="Bacteria"/>
</dbReference>
<name>E1RCI2_SEDSS</name>
<sequence>MEEEKKDDRMVLLHGFDNQEAVAIMRAVKSVIEDPQGVAFSVTTPTNVQWQVGQLIREVREEHEYMKENPPSAK</sequence>
<dbReference type="Pfam" id="PF12646">
    <property type="entry name" value="DUF3783"/>
    <property type="match status" value="1"/>
</dbReference>
<dbReference type="HOGENOM" id="CLU_191490_0_0_12"/>
<dbReference type="EMBL" id="CP002116">
    <property type="protein sequence ID" value="ADK80062.1"/>
    <property type="molecule type" value="Genomic_DNA"/>
</dbReference>
<dbReference type="KEGG" id="ssm:Spirs_0928"/>
<evidence type="ECO:0000313" key="2">
    <source>
        <dbReference type="Proteomes" id="UP000002318"/>
    </source>
</evidence>
<protein>
    <recommendedName>
        <fullName evidence="3">DUF3783 domain-containing protein</fullName>
    </recommendedName>
</protein>
<dbReference type="RefSeq" id="WP_013253526.1">
    <property type="nucleotide sequence ID" value="NC_014364.1"/>
</dbReference>
<accession>E1RCI2</accession>
<reference evidence="1 2" key="1">
    <citation type="journal article" date="2010" name="Stand. Genomic Sci.">
        <title>Complete genome sequence of Spirochaeta smaragdinae type strain (SEBR 4228).</title>
        <authorList>
            <person name="Mavromatis K."/>
            <person name="Yasawong M."/>
            <person name="Chertkov O."/>
            <person name="Lapidus A."/>
            <person name="Lucas S."/>
            <person name="Nolan M."/>
            <person name="Del Rio T.G."/>
            <person name="Tice H."/>
            <person name="Cheng J.F."/>
            <person name="Pitluck S."/>
            <person name="Liolios K."/>
            <person name="Ivanova N."/>
            <person name="Tapia R."/>
            <person name="Han C."/>
            <person name="Bruce D."/>
            <person name="Goodwin L."/>
            <person name="Pati A."/>
            <person name="Chen A."/>
            <person name="Palaniappan K."/>
            <person name="Land M."/>
            <person name="Hauser L."/>
            <person name="Chang Y.J."/>
            <person name="Jeffries C.D."/>
            <person name="Detter J.C."/>
            <person name="Rohde M."/>
            <person name="Brambilla E."/>
            <person name="Spring S."/>
            <person name="Goker M."/>
            <person name="Sikorski J."/>
            <person name="Woyke T."/>
            <person name="Bristow J."/>
            <person name="Eisen J.A."/>
            <person name="Markowitz V."/>
            <person name="Hugenholtz P."/>
            <person name="Klenk H.P."/>
            <person name="Kyrpides N.C."/>
        </authorList>
    </citation>
    <scope>NUCLEOTIDE SEQUENCE [LARGE SCALE GENOMIC DNA]</scope>
    <source>
        <strain evidence="2">DSM 11293 / JCM 15392 / SEBR 4228</strain>
    </source>
</reference>
<dbReference type="OrthoDB" id="370808at2"/>
<dbReference type="Proteomes" id="UP000002318">
    <property type="component" value="Chromosome"/>
</dbReference>
<dbReference type="InterPro" id="IPR016621">
    <property type="entry name" value="UCP014543"/>
</dbReference>
<dbReference type="AlphaFoldDB" id="E1RCI2"/>
<evidence type="ECO:0008006" key="3">
    <source>
        <dbReference type="Google" id="ProtNLM"/>
    </source>
</evidence>
<gene>
    <name evidence="1" type="ordered locus">Spirs_0928</name>
</gene>